<name>A0ABW4WI24_9HYPH</name>
<reference evidence="2" key="1">
    <citation type="journal article" date="2019" name="Int. J. Syst. Evol. Microbiol.">
        <title>The Global Catalogue of Microorganisms (GCM) 10K type strain sequencing project: providing services to taxonomists for standard genome sequencing and annotation.</title>
        <authorList>
            <consortium name="The Broad Institute Genomics Platform"/>
            <consortium name="The Broad Institute Genome Sequencing Center for Infectious Disease"/>
            <person name="Wu L."/>
            <person name="Ma J."/>
        </authorList>
    </citation>
    <scope>NUCLEOTIDE SEQUENCE [LARGE SCALE GENOMIC DNA]</scope>
    <source>
        <strain evidence="2">CGMCC 1.16226</strain>
    </source>
</reference>
<gene>
    <name evidence="1" type="ORF">ACFSQT_19170</name>
</gene>
<dbReference type="EMBL" id="JBHUGY010000028">
    <property type="protein sequence ID" value="MFD2055092.1"/>
    <property type="molecule type" value="Genomic_DNA"/>
</dbReference>
<sequence>MPIQNIHTYLVHPNKGVENAAAVVGNEVPHVGDMYALLSSVYAKADVECNIGIAFNPAANGIQSNPCRNLLLAYANAPTIATGRGLAERLSGVTTKRSGLGLMFLIRGMEGVHHKVVVSRFRANNGVVVNEAADMLTVEFIDRVFMKNAHSYKAVVYRHQSLTGGFWDGMAVDKQINSQDLESSDYWVKDFLSSSFKTSAASGTRRLAIALKDAIKSAPNIDIKKQISAAVTLAGNLDGQAMSVNEFCVRYNFTEEARSAVTTALGREDLAGDNFQFSAAEFEKQLPYRTVELDSGAFLTAGASDFDQVFSQVPVAGHHDKIRFSTEGKIVSEKLEKSR</sequence>
<protein>
    <recommendedName>
        <fullName evidence="3">Nucleoid-associated protein</fullName>
    </recommendedName>
</protein>
<evidence type="ECO:0008006" key="3">
    <source>
        <dbReference type="Google" id="ProtNLM"/>
    </source>
</evidence>
<evidence type="ECO:0000313" key="1">
    <source>
        <dbReference type="EMBL" id="MFD2055092.1"/>
    </source>
</evidence>
<accession>A0ABW4WI24</accession>
<dbReference type="Proteomes" id="UP001597349">
    <property type="component" value="Unassembled WGS sequence"/>
</dbReference>
<dbReference type="RefSeq" id="WP_143748826.1">
    <property type="nucleotide sequence ID" value="NZ_JBHUGY010000028.1"/>
</dbReference>
<keyword evidence="2" id="KW-1185">Reference proteome</keyword>
<organism evidence="1 2">
    <name type="scientific">Mesorhizobium calcicola</name>
    <dbReference type="NCBI Taxonomy" id="1300310"/>
    <lineage>
        <taxon>Bacteria</taxon>
        <taxon>Pseudomonadati</taxon>
        <taxon>Pseudomonadota</taxon>
        <taxon>Alphaproteobacteria</taxon>
        <taxon>Hyphomicrobiales</taxon>
        <taxon>Phyllobacteriaceae</taxon>
        <taxon>Mesorhizobium</taxon>
    </lineage>
</organism>
<evidence type="ECO:0000313" key="2">
    <source>
        <dbReference type="Proteomes" id="UP001597349"/>
    </source>
</evidence>
<comment type="caution">
    <text evidence="1">The sequence shown here is derived from an EMBL/GenBank/DDBJ whole genome shotgun (WGS) entry which is preliminary data.</text>
</comment>
<proteinExistence type="predicted"/>